<dbReference type="EMBL" id="JACHVY010000004">
    <property type="protein sequence ID" value="MBB2902862.1"/>
    <property type="molecule type" value="Genomic_DNA"/>
</dbReference>
<dbReference type="RefSeq" id="WP_012087290.1">
    <property type="nucleotide sequence ID" value="NZ_JACHVY010000004.1"/>
</dbReference>
<comment type="caution">
    <text evidence="1">The sequence shown here is derived from an EMBL/GenBank/DDBJ whole genome shotgun (WGS) entry which is preliminary data.</text>
</comment>
<dbReference type="AlphaFoldDB" id="A0A7W4TQM7"/>
<name>A0A7W4TQM7_KINRA</name>
<accession>A0A7W4TQM7</accession>
<gene>
    <name evidence="1" type="ORF">FHR75_003698</name>
</gene>
<reference evidence="1 2" key="2">
    <citation type="submission" date="2020-08" db="EMBL/GenBank/DDBJ databases">
        <authorList>
            <person name="Partida-Martinez L."/>
            <person name="Huntemann M."/>
            <person name="Clum A."/>
            <person name="Wang J."/>
            <person name="Palaniappan K."/>
            <person name="Ritter S."/>
            <person name="Chen I.-M."/>
            <person name="Stamatis D."/>
            <person name="Reddy T."/>
            <person name="O'Malley R."/>
            <person name="Daum C."/>
            <person name="Shapiro N."/>
            <person name="Ivanova N."/>
            <person name="Kyrpides N."/>
            <person name="Woyke T."/>
        </authorList>
    </citation>
    <scope>NUCLEOTIDE SEQUENCE [LARGE SCALE GENOMIC DNA]</scope>
    <source>
        <strain evidence="1 2">AS2.23</strain>
    </source>
</reference>
<sequence>MPSREIARGLAALTVTAVEVGHDELEARRQVGAFLRGLSLDPVTVLREAVAAVAELAPAEMREAGGEHQLLAALEARAWLERMTADAARGTAL</sequence>
<reference evidence="1 2" key="1">
    <citation type="submission" date="2020-08" db="EMBL/GenBank/DDBJ databases">
        <title>The Agave Microbiome: Exploring the role of microbial communities in plant adaptations to desert environments.</title>
        <authorList>
            <person name="Partida-Martinez L.P."/>
        </authorList>
    </citation>
    <scope>NUCLEOTIDE SEQUENCE [LARGE SCALE GENOMIC DNA]</scope>
    <source>
        <strain evidence="1 2">AS2.23</strain>
    </source>
</reference>
<evidence type="ECO:0000313" key="2">
    <source>
        <dbReference type="Proteomes" id="UP000533269"/>
    </source>
</evidence>
<evidence type="ECO:0000313" key="1">
    <source>
        <dbReference type="EMBL" id="MBB2902862.1"/>
    </source>
</evidence>
<organism evidence="1 2">
    <name type="scientific">Kineococcus radiotolerans</name>
    <dbReference type="NCBI Taxonomy" id="131568"/>
    <lineage>
        <taxon>Bacteria</taxon>
        <taxon>Bacillati</taxon>
        <taxon>Actinomycetota</taxon>
        <taxon>Actinomycetes</taxon>
        <taxon>Kineosporiales</taxon>
        <taxon>Kineosporiaceae</taxon>
        <taxon>Kineococcus</taxon>
    </lineage>
</organism>
<proteinExistence type="predicted"/>
<dbReference type="Proteomes" id="UP000533269">
    <property type="component" value="Unassembled WGS sequence"/>
</dbReference>
<protein>
    <submittedName>
        <fullName evidence="1">Uncharacterized protein</fullName>
    </submittedName>
</protein>